<name>A0ABV8S9R7_9BACL</name>
<protein>
    <submittedName>
        <fullName evidence="1">Uncharacterized protein</fullName>
    </submittedName>
</protein>
<dbReference type="RefSeq" id="WP_204605141.1">
    <property type="nucleotide sequence ID" value="NZ_JBHSED010000010.1"/>
</dbReference>
<proteinExistence type="predicted"/>
<dbReference type="Proteomes" id="UP001595755">
    <property type="component" value="Unassembled WGS sequence"/>
</dbReference>
<reference evidence="2" key="1">
    <citation type="journal article" date="2019" name="Int. J. Syst. Evol. Microbiol.">
        <title>The Global Catalogue of Microorganisms (GCM) 10K type strain sequencing project: providing services to taxonomists for standard genome sequencing and annotation.</title>
        <authorList>
            <consortium name="The Broad Institute Genomics Platform"/>
            <consortium name="The Broad Institute Genome Sequencing Center for Infectious Disease"/>
            <person name="Wu L."/>
            <person name="Ma J."/>
        </authorList>
    </citation>
    <scope>NUCLEOTIDE SEQUENCE [LARGE SCALE GENOMIC DNA]</scope>
    <source>
        <strain evidence="2">CGMCC 4.1641</strain>
    </source>
</reference>
<dbReference type="EMBL" id="JBHSED010000010">
    <property type="protein sequence ID" value="MFC4303234.1"/>
    <property type="molecule type" value="Genomic_DNA"/>
</dbReference>
<keyword evidence="2" id="KW-1185">Reference proteome</keyword>
<sequence>MALNIRLLTDTDFQETMERHARVRVFKDDHIIDDRGVIVRFDERIVVVQSGVGDLAYHDRAACEFFELRNR</sequence>
<evidence type="ECO:0000313" key="1">
    <source>
        <dbReference type="EMBL" id="MFC4303234.1"/>
    </source>
</evidence>
<gene>
    <name evidence="1" type="ORF">ACFO1S_07190</name>
</gene>
<evidence type="ECO:0000313" key="2">
    <source>
        <dbReference type="Proteomes" id="UP001595755"/>
    </source>
</evidence>
<organism evidence="1 2">
    <name type="scientific">Cohnella boryungensis</name>
    <dbReference type="NCBI Taxonomy" id="768479"/>
    <lineage>
        <taxon>Bacteria</taxon>
        <taxon>Bacillati</taxon>
        <taxon>Bacillota</taxon>
        <taxon>Bacilli</taxon>
        <taxon>Bacillales</taxon>
        <taxon>Paenibacillaceae</taxon>
        <taxon>Cohnella</taxon>
    </lineage>
</organism>
<comment type="caution">
    <text evidence="1">The sequence shown here is derived from an EMBL/GenBank/DDBJ whole genome shotgun (WGS) entry which is preliminary data.</text>
</comment>
<accession>A0ABV8S9R7</accession>